<feature type="domain" description="HTH hxlR-type" evidence="1">
    <location>
        <begin position="9"/>
        <end position="92"/>
    </location>
</feature>
<dbReference type="PROSITE" id="PS51118">
    <property type="entry name" value="HTH_HXLR"/>
    <property type="match status" value="1"/>
</dbReference>
<reference evidence="2" key="1">
    <citation type="submission" date="2014-05" db="EMBL/GenBank/DDBJ databases">
        <authorList>
            <person name="Horn Fabian"/>
        </authorList>
    </citation>
    <scope>NUCLEOTIDE SEQUENCE</scope>
</reference>
<dbReference type="RefSeq" id="WP_245387439.1">
    <property type="nucleotide sequence ID" value="NZ_BAABDR010000060.1"/>
</dbReference>
<dbReference type="GO" id="GO:0003677">
    <property type="term" value="F:DNA binding"/>
    <property type="evidence" value="ECO:0007669"/>
    <property type="project" value="UniProtKB-KW"/>
</dbReference>
<evidence type="ECO:0000313" key="2">
    <source>
        <dbReference type="EMBL" id="CDR10515.1"/>
    </source>
</evidence>
<dbReference type="InterPro" id="IPR036388">
    <property type="entry name" value="WH-like_DNA-bd_sf"/>
</dbReference>
<accession>A0A060ZX51</accession>
<sequence>MQHHPTNMEPVRHAVGVLAPLWTSWTLETLHERGPLRTQQLATAMPWLNTPTLHQVLLRMHSSGLLTKPERGRYTASRLGQDSRAVRRALAS</sequence>
<dbReference type="InterPro" id="IPR036390">
    <property type="entry name" value="WH_DNA-bd_sf"/>
</dbReference>
<gene>
    <name evidence="3" type="ORF">J2Z30_000577</name>
    <name evidence="2" type="ORF">SIRAN6967</name>
</gene>
<proteinExistence type="predicted"/>
<evidence type="ECO:0000313" key="4">
    <source>
        <dbReference type="Proteomes" id="UP000756710"/>
    </source>
</evidence>
<dbReference type="SUPFAM" id="SSF46785">
    <property type="entry name" value="Winged helix' DNA-binding domain"/>
    <property type="match status" value="1"/>
</dbReference>
<organism evidence="2">
    <name type="scientific">Streptomyces iranensis</name>
    <dbReference type="NCBI Taxonomy" id="576784"/>
    <lineage>
        <taxon>Bacteria</taxon>
        <taxon>Bacillati</taxon>
        <taxon>Actinomycetota</taxon>
        <taxon>Actinomycetes</taxon>
        <taxon>Kitasatosporales</taxon>
        <taxon>Streptomycetaceae</taxon>
        <taxon>Streptomyces</taxon>
        <taxon>Streptomyces violaceusniger group</taxon>
    </lineage>
</organism>
<evidence type="ECO:0000259" key="1">
    <source>
        <dbReference type="PROSITE" id="PS51118"/>
    </source>
</evidence>
<name>A0A060ZX51_9ACTN</name>
<keyword evidence="4" id="KW-1185">Reference proteome</keyword>
<dbReference type="AlphaFoldDB" id="A0A060ZX51"/>
<dbReference type="HOGENOM" id="CLU_2411937_0_0_11"/>
<dbReference type="Proteomes" id="UP000756710">
    <property type="component" value="Unassembled WGS sequence"/>
</dbReference>
<reference evidence="3 4" key="2">
    <citation type="submission" date="2021-03" db="EMBL/GenBank/DDBJ databases">
        <title>Genomic Encyclopedia of Type Strains, Phase IV (KMG-IV): sequencing the most valuable type-strain genomes for metagenomic binning, comparative biology and taxonomic classification.</title>
        <authorList>
            <person name="Goeker M."/>
        </authorList>
    </citation>
    <scope>NUCLEOTIDE SEQUENCE [LARGE SCALE GENOMIC DNA]</scope>
    <source>
        <strain evidence="3 4">DSM 41954</strain>
    </source>
</reference>
<dbReference type="Gene3D" id="1.10.10.10">
    <property type="entry name" value="Winged helix-like DNA-binding domain superfamily/Winged helix DNA-binding domain"/>
    <property type="match status" value="1"/>
</dbReference>
<dbReference type="InterPro" id="IPR002577">
    <property type="entry name" value="HTH_HxlR"/>
</dbReference>
<dbReference type="EMBL" id="JAGGLR010000001">
    <property type="protein sequence ID" value="MBP2059581.1"/>
    <property type="molecule type" value="Genomic_DNA"/>
</dbReference>
<dbReference type="EMBL" id="LK022848">
    <property type="protein sequence ID" value="CDR10515.1"/>
    <property type="molecule type" value="Genomic_DNA"/>
</dbReference>
<evidence type="ECO:0000313" key="3">
    <source>
        <dbReference type="EMBL" id="MBP2059581.1"/>
    </source>
</evidence>
<keyword evidence="3" id="KW-0238">DNA-binding</keyword>
<protein>
    <submittedName>
        <fullName evidence="3">DNA-binding HxlR family transcriptional regulator</fullName>
    </submittedName>
</protein>